<accession>A0ABP1B2L3</accession>
<proteinExistence type="predicted"/>
<comment type="subcellular location">
    <subcellularLocation>
        <location evidence="1">Nucleus</location>
    </subcellularLocation>
</comment>
<evidence type="ECO:0000256" key="6">
    <source>
        <dbReference type="SAM" id="Phobius"/>
    </source>
</evidence>
<keyword evidence="4" id="KW-0539">Nucleus</keyword>
<keyword evidence="9" id="KW-1185">Reference proteome</keyword>
<dbReference type="Gene3D" id="2.40.50.1060">
    <property type="match status" value="1"/>
</dbReference>
<feature type="compositionally biased region" description="Basic and acidic residues" evidence="5">
    <location>
        <begin position="285"/>
        <end position="305"/>
    </location>
</feature>
<evidence type="ECO:0000256" key="5">
    <source>
        <dbReference type="SAM" id="MobiDB-lite"/>
    </source>
</evidence>
<dbReference type="InterPro" id="IPR041178">
    <property type="entry name" value="RPA43_OB"/>
</dbReference>
<keyword evidence="6" id="KW-0812">Transmembrane</keyword>
<evidence type="ECO:0000256" key="1">
    <source>
        <dbReference type="ARBA" id="ARBA00004123"/>
    </source>
</evidence>
<dbReference type="Gene3D" id="3.30.1490.120">
    <property type="entry name" value="RNA polymerase Rpb7-like, N-terminal domain"/>
    <property type="match status" value="1"/>
</dbReference>
<dbReference type="Proteomes" id="UP001497522">
    <property type="component" value="Chromosome 19"/>
</dbReference>
<keyword evidence="6" id="KW-1133">Transmembrane helix</keyword>
<reference evidence="8" key="1">
    <citation type="submission" date="2024-03" db="EMBL/GenBank/DDBJ databases">
        <authorList>
            <consortium name="ELIXIR-Norway"/>
            <consortium name="Elixir Norway"/>
        </authorList>
    </citation>
    <scope>NUCLEOTIDE SEQUENCE</scope>
</reference>
<name>A0ABP1B2L3_9BRYO</name>
<dbReference type="EMBL" id="OZ023720">
    <property type="protein sequence ID" value="CAK9869275.1"/>
    <property type="molecule type" value="Genomic_DNA"/>
</dbReference>
<dbReference type="InterPro" id="IPR012340">
    <property type="entry name" value="NA-bd_OB-fold"/>
</dbReference>
<protein>
    <recommendedName>
        <fullName evidence="7">RPA43 OB domain-containing protein</fullName>
    </recommendedName>
</protein>
<dbReference type="InterPro" id="IPR036898">
    <property type="entry name" value="RNA_pol_Rpb7-like_N_sf"/>
</dbReference>
<evidence type="ECO:0000259" key="7">
    <source>
        <dbReference type="Pfam" id="PF17875"/>
    </source>
</evidence>
<gene>
    <name evidence="8" type="ORF">CSSPJE1EN2_LOCUS12033</name>
</gene>
<sequence length="305" mass="34191">MPPYFPELFPHQLPANPANFTSRLSLFHICGTILALGLGLGLRSGARCVTHRHRVFVVKEEKEDDGGSAIMASTIPYTVMEGFTHIYAKLSVYLHPSRPANVQQGVREIINSLLLRKKSSCYFQYNEEFEGVVLVYLDPKIQGRTANILSGLSPYFHVQLKASFLLFSPKIGMLVEGKVNKVEKDYLGVVVLGLFNAAIGIADIREDLYYDDSGGMKAWRIESDHQHSISLGSNMRFVVKSVQETEEIIDLCGSLQAVHTGCVKWLDHLTKATRREETSSPQSREWTEEIKAQANNKRGEQTEGF</sequence>
<dbReference type="PANTHER" id="PTHR12709:SF5">
    <property type="entry name" value="DNA-DIRECTED RNA POLYMERASE I SUBUNIT RPA43"/>
    <property type="match status" value="1"/>
</dbReference>
<organism evidence="8 9">
    <name type="scientific">Sphagnum jensenii</name>
    <dbReference type="NCBI Taxonomy" id="128206"/>
    <lineage>
        <taxon>Eukaryota</taxon>
        <taxon>Viridiplantae</taxon>
        <taxon>Streptophyta</taxon>
        <taxon>Embryophyta</taxon>
        <taxon>Bryophyta</taxon>
        <taxon>Sphagnophytina</taxon>
        <taxon>Sphagnopsida</taxon>
        <taxon>Sphagnales</taxon>
        <taxon>Sphagnaceae</taxon>
        <taxon>Sphagnum</taxon>
    </lineage>
</organism>
<evidence type="ECO:0000256" key="4">
    <source>
        <dbReference type="ARBA" id="ARBA00023242"/>
    </source>
</evidence>
<feature type="domain" description="RPA43 OB" evidence="7">
    <location>
        <begin position="169"/>
        <end position="273"/>
    </location>
</feature>
<dbReference type="SUPFAM" id="SSF50249">
    <property type="entry name" value="Nucleic acid-binding proteins"/>
    <property type="match status" value="1"/>
</dbReference>
<evidence type="ECO:0000313" key="8">
    <source>
        <dbReference type="EMBL" id="CAK9869275.1"/>
    </source>
</evidence>
<feature type="region of interest" description="Disordered" evidence="5">
    <location>
        <begin position="273"/>
        <end position="305"/>
    </location>
</feature>
<feature type="transmembrane region" description="Helical" evidence="6">
    <location>
        <begin position="20"/>
        <end position="42"/>
    </location>
</feature>
<evidence type="ECO:0000256" key="2">
    <source>
        <dbReference type="ARBA" id="ARBA00022478"/>
    </source>
</evidence>
<dbReference type="InterPro" id="IPR045113">
    <property type="entry name" value="Rpb7-like"/>
</dbReference>
<evidence type="ECO:0000256" key="3">
    <source>
        <dbReference type="ARBA" id="ARBA00023163"/>
    </source>
</evidence>
<keyword evidence="3" id="KW-0804">Transcription</keyword>
<evidence type="ECO:0000313" key="9">
    <source>
        <dbReference type="Proteomes" id="UP001497522"/>
    </source>
</evidence>
<dbReference type="Pfam" id="PF17875">
    <property type="entry name" value="RPA43_OB"/>
    <property type="match status" value="1"/>
</dbReference>
<keyword evidence="6" id="KW-0472">Membrane</keyword>
<dbReference type="PANTHER" id="PTHR12709">
    <property type="entry name" value="DNA-DIRECTED RNA POLYMERASE II, III"/>
    <property type="match status" value="1"/>
</dbReference>
<keyword evidence="2" id="KW-0240">DNA-directed RNA polymerase</keyword>